<evidence type="ECO:0000259" key="4">
    <source>
        <dbReference type="PROSITE" id="PS51063"/>
    </source>
</evidence>
<dbReference type="GO" id="GO:0006355">
    <property type="term" value="P:regulation of DNA-templated transcription"/>
    <property type="evidence" value="ECO:0007669"/>
    <property type="project" value="InterPro"/>
</dbReference>
<dbReference type="InterPro" id="IPR018490">
    <property type="entry name" value="cNMP-bd_dom_sf"/>
</dbReference>
<evidence type="ECO:0000256" key="1">
    <source>
        <dbReference type="ARBA" id="ARBA00023015"/>
    </source>
</evidence>
<dbReference type="Gene3D" id="2.60.120.10">
    <property type="entry name" value="Jelly Rolls"/>
    <property type="match status" value="1"/>
</dbReference>
<dbReference type="CDD" id="cd00038">
    <property type="entry name" value="CAP_ED"/>
    <property type="match status" value="1"/>
</dbReference>
<accession>A0A084JML5</accession>
<dbReference type="Proteomes" id="UP000028525">
    <property type="component" value="Unassembled WGS sequence"/>
</dbReference>
<gene>
    <name evidence="5" type="ORF">IO98_09520</name>
</gene>
<evidence type="ECO:0000313" key="5">
    <source>
        <dbReference type="EMBL" id="KEZ90199.1"/>
    </source>
</evidence>
<comment type="caution">
    <text evidence="5">The sequence shown here is derived from an EMBL/GenBank/DDBJ whole genome shotgun (WGS) entry which is preliminary data.</text>
</comment>
<dbReference type="GO" id="GO:0003677">
    <property type="term" value="F:DNA binding"/>
    <property type="evidence" value="ECO:0007669"/>
    <property type="project" value="UniProtKB-KW"/>
</dbReference>
<keyword evidence="6" id="KW-1185">Reference proteome</keyword>
<evidence type="ECO:0000256" key="3">
    <source>
        <dbReference type="ARBA" id="ARBA00023163"/>
    </source>
</evidence>
<name>A0A084JML5_9FIRM</name>
<keyword evidence="3" id="KW-0804">Transcription</keyword>
<protein>
    <submittedName>
        <fullName evidence="5">Crp/Fnr family transcriptional regulator</fullName>
    </submittedName>
</protein>
<dbReference type="SUPFAM" id="SSF51206">
    <property type="entry name" value="cAMP-binding domain-like"/>
    <property type="match status" value="1"/>
</dbReference>
<organism evidence="5 6">
    <name type="scientific">Lacrimispora celerecrescens</name>
    <dbReference type="NCBI Taxonomy" id="29354"/>
    <lineage>
        <taxon>Bacteria</taxon>
        <taxon>Bacillati</taxon>
        <taxon>Bacillota</taxon>
        <taxon>Clostridia</taxon>
        <taxon>Lachnospirales</taxon>
        <taxon>Lachnospiraceae</taxon>
        <taxon>Lacrimispora</taxon>
    </lineage>
</organism>
<dbReference type="InterPro" id="IPR036390">
    <property type="entry name" value="WH_DNA-bd_sf"/>
</dbReference>
<dbReference type="EMBL" id="JPME01000012">
    <property type="protein sequence ID" value="KEZ90199.1"/>
    <property type="molecule type" value="Genomic_DNA"/>
</dbReference>
<dbReference type="RefSeq" id="WP_084719609.1">
    <property type="nucleotide sequence ID" value="NZ_JPME01000012.1"/>
</dbReference>
<evidence type="ECO:0000313" key="6">
    <source>
        <dbReference type="Proteomes" id="UP000028525"/>
    </source>
</evidence>
<dbReference type="PROSITE" id="PS51063">
    <property type="entry name" value="HTH_CRP_2"/>
    <property type="match status" value="1"/>
</dbReference>
<evidence type="ECO:0000256" key="2">
    <source>
        <dbReference type="ARBA" id="ARBA00023125"/>
    </source>
</evidence>
<dbReference type="SUPFAM" id="SSF46785">
    <property type="entry name" value="Winged helix' DNA-binding domain"/>
    <property type="match status" value="1"/>
</dbReference>
<dbReference type="AlphaFoldDB" id="A0A084JML5"/>
<keyword evidence="2" id="KW-0238">DNA-binding</keyword>
<sequence length="222" mass="25154">MVLGEYLPFWNKLTEKQRMLLKEKAREARFEKGMLVHGGVDGCSGLLLVTAGQLRVFMLSDEGRELTLYRLLERDICLFSGPCMVKNIQFDVTVEAEQDSVVSVIPPEVYKTLMEQSAVVSNFTNELMASRFSDVMWLMDQVLNKKMDGRLAAFLLEEGRLNGSKELSITHEQIAHHLGTAREVVTRLLRLFQADHLVKITRGSVELLDERGLELLAADSLR</sequence>
<feature type="domain" description="HTH crp-type" evidence="4">
    <location>
        <begin position="145"/>
        <end position="211"/>
    </location>
</feature>
<dbReference type="InterPro" id="IPR036388">
    <property type="entry name" value="WH-like_DNA-bd_sf"/>
</dbReference>
<dbReference type="InterPro" id="IPR012318">
    <property type="entry name" value="HTH_CRP"/>
</dbReference>
<dbReference type="InterPro" id="IPR000595">
    <property type="entry name" value="cNMP-bd_dom"/>
</dbReference>
<dbReference type="Pfam" id="PF13545">
    <property type="entry name" value="HTH_Crp_2"/>
    <property type="match status" value="1"/>
</dbReference>
<reference evidence="5 6" key="1">
    <citation type="submission" date="2014-07" db="EMBL/GenBank/DDBJ databases">
        <title>Draft genome of Clostridium celerecrescens 152B isolated from sediments associated with methane hydrate from Krishna Godavari basin.</title>
        <authorList>
            <person name="Honkalas V.S."/>
            <person name="Dabir A.P."/>
            <person name="Arora P."/>
            <person name="Dhakephalkar P.K."/>
        </authorList>
    </citation>
    <scope>NUCLEOTIDE SEQUENCE [LARGE SCALE GENOMIC DNA]</scope>
    <source>
        <strain evidence="5 6">152B</strain>
    </source>
</reference>
<keyword evidence="1" id="KW-0805">Transcription regulation</keyword>
<dbReference type="Gene3D" id="1.10.10.10">
    <property type="entry name" value="Winged helix-like DNA-binding domain superfamily/Winged helix DNA-binding domain"/>
    <property type="match status" value="1"/>
</dbReference>
<proteinExistence type="predicted"/>
<dbReference type="STRING" id="29354.IO98_09520"/>
<dbReference type="SMART" id="SM00419">
    <property type="entry name" value="HTH_CRP"/>
    <property type="match status" value="1"/>
</dbReference>
<dbReference type="InterPro" id="IPR014710">
    <property type="entry name" value="RmlC-like_jellyroll"/>
</dbReference>